<sequence>MRNKSPPLLKSSDDDEYLPGRSHAPCTGLQDTLQDLQLASTSERVVVPPTPASFYKKGKPVNPRKDRISQTSGFEEGKAKDNHNPPRPTSIHGKGKESNAGIGWIGVSGCEAVQAKDYPELPTPKSIYGKGKAATVTKNRASEVTAVRTDNPPELTTPASIYGKGKRTKVSDTQETKPKTTQLSSGMTQRDKICSAVEEANSKSSPNHSPIATSSLTNNLLKQDGCQNNKQQKFSASGSATNSSTTAIKPNNTTAITDNETSAAINTITVKTVGDTDTGRIITIPTTPIASNAITTVQSKSPTWTSNACTNTTGLIAVRTAATTIPASATVSSISTTASASTAPTNPSFATTTVTATSICASTPVTQITPAPSKSLASVSTLSTVGSAKINNHSSSTSASKPKKTRKNWITGRWEEDNTTFAEAWLDENGQYKTNPMLGIEYFFLVDVLNIGIKPRLAQGNMMKMLPSARPAPDAASSTSDHSKSSAEAVLKSSASSTSKDDPTPAKSSPEPEALASSSNKSVFAFLKKLRPSSLKHRKVTPICELHVRPSSASGRLEGH</sequence>
<evidence type="ECO:0000313" key="3">
    <source>
        <dbReference type="Proteomes" id="UP000001593"/>
    </source>
</evidence>
<dbReference type="KEGG" id="nve:5516613"/>
<organism evidence="2 3">
    <name type="scientific">Nematostella vectensis</name>
    <name type="common">Starlet sea anemone</name>
    <dbReference type="NCBI Taxonomy" id="45351"/>
    <lineage>
        <taxon>Eukaryota</taxon>
        <taxon>Metazoa</taxon>
        <taxon>Cnidaria</taxon>
        <taxon>Anthozoa</taxon>
        <taxon>Hexacorallia</taxon>
        <taxon>Actiniaria</taxon>
        <taxon>Edwardsiidae</taxon>
        <taxon>Nematostella</taxon>
    </lineage>
</organism>
<feature type="region of interest" description="Disordered" evidence="1">
    <location>
        <begin position="390"/>
        <end position="410"/>
    </location>
</feature>
<dbReference type="HOGENOM" id="CLU_486901_0_0_1"/>
<reference evidence="2 3" key="1">
    <citation type="journal article" date="2007" name="Science">
        <title>Sea anemone genome reveals ancestral eumetazoan gene repertoire and genomic organization.</title>
        <authorList>
            <person name="Putnam N.H."/>
            <person name="Srivastava M."/>
            <person name="Hellsten U."/>
            <person name="Dirks B."/>
            <person name="Chapman J."/>
            <person name="Salamov A."/>
            <person name="Terry A."/>
            <person name="Shapiro H."/>
            <person name="Lindquist E."/>
            <person name="Kapitonov V.V."/>
            <person name="Jurka J."/>
            <person name="Genikhovich G."/>
            <person name="Grigoriev I.V."/>
            <person name="Lucas S.M."/>
            <person name="Steele R.E."/>
            <person name="Finnerty J.R."/>
            <person name="Technau U."/>
            <person name="Martindale M.Q."/>
            <person name="Rokhsar D.S."/>
        </authorList>
    </citation>
    <scope>NUCLEOTIDE SEQUENCE [LARGE SCALE GENOMIC DNA]</scope>
    <source>
        <strain evidence="3">CH2 X CH6</strain>
    </source>
</reference>
<evidence type="ECO:0000313" key="2">
    <source>
        <dbReference type="EMBL" id="EDO44611.1"/>
    </source>
</evidence>
<feature type="region of interest" description="Disordered" evidence="1">
    <location>
        <begin position="538"/>
        <end position="560"/>
    </location>
</feature>
<feature type="compositionally biased region" description="Low complexity" evidence="1">
    <location>
        <begin position="468"/>
        <end position="480"/>
    </location>
</feature>
<feature type="region of interest" description="Disordered" evidence="1">
    <location>
        <begin position="150"/>
        <end position="190"/>
    </location>
</feature>
<evidence type="ECO:0000256" key="1">
    <source>
        <dbReference type="SAM" id="MobiDB-lite"/>
    </source>
</evidence>
<feature type="compositionally biased region" description="Polar residues" evidence="1">
    <location>
        <begin position="179"/>
        <end position="188"/>
    </location>
</feature>
<accession>A7RVA8</accession>
<gene>
    <name evidence="2" type="ORF">NEMVEDRAFT_v1g202671</name>
</gene>
<feature type="compositionally biased region" description="Basic and acidic residues" evidence="1">
    <location>
        <begin position="75"/>
        <end position="84"/>
    </location>
</feature>
<feature type="region of interest" description="Disordered" evidence="1">
    <location>
        <begin position="1"/>
        <end position="28"/>
    </location>
</feature>
<keyword evidence="3" id="KW-1185">Reference proteome</keyword>
<feature type="region of interest" description="Disordered" evidence="1">
    <location>
        <begin position="227"/>
        <end position="255"/>
    </location>
</feature>
<dbReference type="AlphaFoldDB" id="A7RVA8"/>
<dbReference type="Proteomes" id="UP000001593">
    <property type="component" value="Unassembled WGS sequence"/>
</dbReference>
<protein>
    <submittedName>
        <fullName evidence="2">Uncharacterized protein</fullName>
    </submittedName>
</protein>
<proteinExistence type="predicted"/>
<feature type="compositionally biased region" description="Low complexity" evidence="1">
    <location>
        <begin position="235"/>
        <end position="247"/>
    </location>
</feature>
<feature type="region of interest" description="Disordered" evidence="1">
    <location>
        <begin position="468"/>
        <end position="519"/>
    </location>
</feature>
<feature type="compositionally biased region" description="Basic and acidic residues" evidence="1">
    <location>
        <begin position="169"/>
        <end position="178"/>
    </location>
</feature>
<dbReference type="InParanoid" id="A7RVA8"/>
<name>A7RVA8_NEMVE</name>
<feature type="region of interest" description="Disordered" evidence="1">
    <location>
        <begin position="40"/>
        <end position="97"/>
    </location>
</feature>
<feature type="compositionally biased region" description="Low complexity" evidence="1">
    <location>
        <begin position="505"/>
        <end position="519"/>
    </location>
</feature>
<dbReference type="EMBL" id="DS469543">
    <property type="protein sequence ID" value="EDO44611.1"/>
    <property type="molecule type" value="Genomic_DNA"/>
</dbReference>